<keyword evidence="12" id="KW-1185">Reference proteome</keyword>
<comment type="caution">
    <text evidence="10">Lacks conserved residue(s) required for the propagation of feature annotation.</text>
</comment>
<evidence type="ECO:0000256" key="1">
    <source>
        <dbReference type="ARBA" id="ARBA00004651"/>
    </source>
</evidence>
<feature type="transmembrane region" description="Helical" evidence="10">
    <location>
        <begin position="202"/>
        <end position="226"/>
    </location>
</feature>
<evidence type="ECO:0000256" key="9">
    <source>
        <dbReference type="ARBA" id="ARBA00023224"/>
    </source>
</evidence>
<dbReference type="GO" id="GO:0007165">
    <property type="term" value="P:signal transduction"/>
    <property type="evidence" value="ECO:0007669"/>
    <property type="project" value="UniProtKB-KW"/>
</dbReference>
<feature type="transmembrane region" description="Helical" evidence="10">
    <location>
        <begin position="139"/>
        <end position="160"/>
    </location>
</feature>
<dbReference type="EMBL" id="KK852898">
    <property type="protein sequence ID" value="KDR14144.1"/>
    <property type="molecule type" value="Genomic_DNA"/>
</dbReference>
<evidence type="ECO:0000256" key="4">
    <source>
        <dbReference type="ARBA" id="ARBA00022692"/>
    </source>
</evidence>
<dbReference type="GO" id="GO:0004984">
    <property type="term" value="F:olfactory receptor activity"/>
    <property type="evidence" value="ECO:0007669"/>
    <property type="project" value="InterPro"/>
</dbReference>
<comment type="subcellular location">
    <subcellularLocation>
        <location evidence="1 10">Cell membrane</location>
        <topology evidence="1 10">Multi-pass membrane protein</topology>
    </subcellularLocation>
</comment>
<evidence type="ECO:0000313" key="12">
    <source>
        <dbReference type="Proteomes" id="UP000027135"/>
    </source>
</evidence>
<evidence type="ECO:0000256" key="7">
    <source>
        <dbReference type="ARBA" id="ARBA00023136"/>
    </source>
</evidence>
<evidence type="ECO:0000256" key="6">
    <source>
        <dbReference type="ARBA" id="ARBA00022989"/>
    </source>
</evidence>
<evidence type="ECO:0000256" key="8">
    <source>
        <dbReference type="ARBA" id="ARBA00023170"/>
    </source>
</evidence>
<feature type="transmembrane region" description="Helical" evidence="10">
    <location>
        <begin position="78"/>
        <end position="97"/>
    </location>
</feature>
<reference evidence="11 12" key="1">
    <citation type="journal article" date="2014" name="Nat. Commun.">
        <title>Molecular traces of alternative social organization in a termite genome.</title>
        <authorList>
            <person name="Terrapon N."/>
            <person name="Li C."/>
            <person name="Robertson H.M."/>
            <person name="Ji L."/>
            <person name="Meng X."/>
            <person name="Booth W."/>
            <person name="Chen Z."/>
            <person name="Childers C.P."/>
            <person name="Glastad K.M."/>
            <person name="Gokhale K."/>
            <person name="Gowin J."/>
            <person name="Gronenberg W."/>
            <person name="Hermansen R.A."/>
            <person name="Hu H."/>
            <person name="Hunt B.G."/>
            <person name="Huylmans A.K."/>
            <person name="Khalil S.M."/>
            <person name="Mitchell R.D."/>
            <person name="Munoz-Torres M.C."/>
            <person name="Mustard J.A."/>
            <person name="Pan H."/>
            <person name="Reese J.T."/>
            <person name="Scharf M.E."/>
            <person name="Sun F."/>
            <person name="Vogel H."/>
            <person name="Xiao J."/>
            <person name="Yang W."/>
            <person name="Yang Z."/>
            <person name="Yang Z."/>
            <person name="Zhou J."/>
            <person name="Zhu J."/>
            <person name="Brent C.S."/>
            <person name="Elsik C.G."/>
            <person name="Goodisman M.A."/>
            <person name="Liberles D.A."/>
            <person name="Roe R.M."/>
            <person name="Vargo E.L."/>
            <person name="Vilcinskas A."/>
            <person name="Wang J."/>
            <person name="Bornberg-Bauer E."/>
            <person name="Korb J."/>
            <person name="Zhang G."/>
            <person name="Liebig J."/>
        </authorList>
    </citation>
    <scope>NUCLEOTIDE SEQUENCE [LARGE SCALE GENOMIC DNA]</scope>
    <source>
        <tissue evidence="11">Whole organism</tissue>
    </source>
</reference>
<dbReference type="eggNOG" id="ENOG502SSPN">
    <property type="taxonomic scope" value="Eukaryota"/>
</dbReference>
<feature type="transmembrane region" description="Helical" evidence="10">
    <location>
        <begin position="329"/>
        <end position="351"/>
    </location>
</feature>
<feature type="transmembrane region" description="Helical" evidence="10">
    <location>
        <begin position="49"/>
        <end position="66"/>
    </location>
</feature>
<keyword evidence="3 10" id="KW-0716">Sensory transduction</keyword>
<comment type="similarity">
    <text evidence="10">Belongs to the insect chemoreceptor superfamily. Heteromeric odorant receptor channel (TC 1.A.69) family.</text>
</comment>
<keyword evidence="7 10" id="KW-0472">Membrane</keyword>
<protein>
    <recommendedName>
        <fullName evidence="10">Odorant receptor</fullName>
    </recommendedName>
</protein>
<dbReference type="AlphaFoldDB" id="A0A067R766"/>
<dbReference type="InterPro" id="IPR004117">
    <property type="entry name" value="7tm6_olfct_rcpt"/>
</dbReference>
<dbReference type="PANTHER" id="PTHR21137">
    <property type="entry name" value="ODORANT RECEPTOR"/>
    <property type="match status" value="1"/>
</dbReference>
<dbReference type="InParanoid" id="A0A067R766"/>
<accession>A0A067R766</accession>
<dbReference type="Proteomes" id="UP000027135">
    <property type="component" value="Unassembled WGS sequence"/>
</dbReference>
<proteinExistence type="inferred from homology"/>
<keyword evidence="2" id="KW-1003">Cell membrane</keyword>
<feature type="transmembrane region" description="Helical" evidence="10">
    <location>
        <begin position="357"/>
        <end position="377"/>
    </location>
</feature>
<keyword evidence="4 10" id="KW-0812">Transmembrane</keyword>
<keyword evidence="5 10" id="KW-0552">Olfaction</keyword>
<keyword evidence="9 10" id="KW-0807">Transducer</keyword>
<evidence type="ECO:0000256" key="5">
    <source>
        <dbReference type="ARBA" id="ARBA00022725"/>
    </source>
</evidence>
<evidence type="ECO:0000256" key="2">
    <source>
        <dbReference type="ARBA" id="ARBA00022475"/>
    </source>
</evidence>
<keyword evidence="6 10" id="KW-1133">Transmembrane helix</keyword>
<organism evidence="11 12">
    <name type="scientific">Zootermopsis nevadensis</name>
    <name type="common">Dampwood termite</name>
    <dbReference type="NCBI Taxonomy" id="136037"/>
    <lineage>
        <taxon>Eukaryota</taxon>
        <taxon>Metazoa</taxon>
        <taxon>Ecdysozoa</taxon>
        <taxon>Arthropoda</taxon>
        <taxon>Hexapoda</taxon>
        <taxon>Insecta</taxon>
        <taxon>Pterygota</taxon>
        <taxon>Neoptera</taxon>
        <taxon>Polyneoptera</taxon>
        <taxon>Dictyoptera</taxon>
        <taxon>Blattodea</taxon>
        <taxon>Blattoidea</taxon>
        <taxon>Termitoidae</taxon>
        <taxon>Termopsidae</taxon>
        <taxon>Zootermopsis</taxon>
    </lineage>
</organism>
<gene>
    <name evidence="11" type="ORF">L798_11782</name>
</gene>
<dbReference type="Pfam" id="PF02949">
    <property type="entry name" value="7tm_6"/>
    <property type="match status" value="1"/>
</dbReference>
<sequence length="454" mass="51891">MDTKGEMKLDELDPREILSLNLRLLKIGGIWWRDMGLTGNLLYRCYERFVILLYFSFNITVYLHAILAEENVAEFSESLLVCVCQVLHGTKLIPVVLRRKKMTSLTVNLENNFYIHGKNLNHEEKSIIKNAMSLAKTTTILYFGSLCVTTSVMILTPPTLVLTSGLVNSTIKQGHGLLIWKAWLPVDATVYPYNIFAYIHQVALTFVEGCFIIGGLNAFYLVLIIYTTSQFELLSSSLRNATQNIRDQIKKDYTVNKDSSGADTSMLVVTKAAEVIYIQQRFSDRSSEYKASYFKYDENKVSSYMKECVQYHQNLLEYANDLNEMLSPLLFMELLTASLIICMLGFQLILMPPNIKFFQMLTHLFTAVFELGLFCWFGSSLITRSEEVHNAAYECGWYDMLPKAKRHVQMIITRGQKPVALRTGQFGLLSMPLFAELMKASYTYLAMLKQLQEG</sequence>
<dbReference type="PANTHER" id="PTHR21137:SF35">
    <property type="entry name" value="ODORANT RECEPTOR 19A-RELATED"/>
    <property type="match status" value="1"/>
</dbReference>
<dbReference type="OMA" id="LKYIGLW"/>
<dbReference type="FunCoup" id="A0A067R766">
    <property type="interactions" value="48"/>
</dbReference>
<evidence type="ECO:0000313" key="11">
    <source>
        <dbReference type="EMBL" id="KDR14144.1"/>
    </source>
</evidence>
<dbReference type="GO" id="GO:0005549">
    <property type="term" value="F:odorant binding"/>
    <property type="evidence" value="ECO:0007669"/>
    <property type="project" value="InterPro"/>
</dbReference>
<evidence type="ECO:0000256" key="3">
    <source>
        <dbReference type="ARBA" id="ARBA00022606"/>
    </source>
</evidence>
<keyword evidence="8 10" id="KW-0675">Receptor</keyword>
<evidence type="ECO:0000256" key="10">
    <source>
        <dbReference type="RuleBase" id="RU351113"/>
    </source>
</evidence>
<name>A0A067R766_ZOONE</name>
<dbReference type="GO" id="GO:0005886">
    <property type="term" value="C:plasma membrane"/>
    <property type="evidence" value="ECO:0007669"/>
    <property type="project" value="UniProtKB-SubCell"/>
</dbReference>